<feature type="domain" description="LRRCT" evidence="6">
    <location>
        <begin position="441"/>
        <end position="511"/>
    </location>
</feature>
<dbReference type="InterPro" id="IPR032675">
    <property type="entry name" value="LRR_dom_sf"/>
</dbReference>
<dbReference type="SMART" id="SM00369">
    <property type="entry name" value="LRR_TYP"/>
    <property type="match status" value="10"/>
</dbReference>
<dbReference type="Proteomes" id="UP001283361">
    <property type="component" value="Unassembled WGS sequence"/>
</dbReference>
<dbReference type="Pfam" id="PF13855">
    <property type="entry name" value="LRR_8"/>
    <property type="match status" value="4"/>
</dbReference>
<accession>A0AAE1E1F7</accession>
<keyword evidence="5" id="KW-1133">Transmembrane helix</keyword>
<dbReference type="PRINTS" id="PR00019">
    <property type="entry name" value="LEURICHRPT"/>
</dbReference>
<dbReference type="SMART" id="SM00365">
    <property type="entry name" value="LRR_SD22"/>
    <property type="match status" value="3"/>
</dbReference>
<dbReference type="GO" id="GO:0005886">
    <property type="term" value="C:plasma membrane"/>
    <property type="evidence" value="ECO:0007669"/>
    <property type="project" value="TreeGrafter"/>
</dbReference>
<proteinExistence type="predicted"/>
<keyword evidence="1" id="KW-0433">Leucine-rich repeat</keyword>
<reference evidence="7" key="1">
    <citation type="journal article" date="2023" name="G3 (Bethesda)">
        <title>A reference genome for the long-term kleptoplast-retaining sea slug Elysia crispata morphotype clarki.</title>
        <authorList>
            <person name="Eastman K.E."/>
            <person name="Pendleton A.L."/>
            <person name="Shaikh M.A."/>
            <person name="Suttiyut T."/>
            <person name="Ogas R."/>
            <person name="Tomko P."/>
            <person name="Gavelis G."/>
            <person name="Widhalm J.R."/>
            <person name="Wisecaver J.H."/>
        </authorList>
    </citation>
    <scope>NUCLEOTIDE SEQUENCE</scope>
    <source>
        <strain evidence="7">ECLA1</strain>
    </source>
</reference>
<evidence type="ECO:0000256" key="2">
    <source>
        <dbReference type="ARBA" id="ARBA00022729"/>
    </source>
</evidence>
<keyword evidence="5" id="KW-0812">Transmembrane</keyword>
<evidence type="ECO:0000256" key="4">
    <source>
        <dbReference type="SAM" id="MobiDB-lite"/>
    </source>
</evidence>
<feature type="transmembrane region" description="Helical" evidence="5">
    <location>
        <begin position="525"/>
        <end position="545"/>
    </location>
</feature>
<dbReference type="PANTHER" id="PTHR24369">
    <property type="entry name" value="ANTIGEN BSP, PUTATIVE-RELATED"/>
    <property type="match status" value="1"/>
</dbReference>
<dbReference type="InterPro" id="IPR001611">
    <property type="entry name" value="Leu-rich_rpt"/>
</dbReference>
<keyword evidence="2" id="KW-0732">Signal</keyword>
<feature type="region of interest" description="Disordered" evidence="4">
    <location>
        <begin position="559"/>
        <end position="584"/>
    </location>
</feature>
<dbReference type="AlphaFoldDB" id="A0AAE1E1F7"/>
<dbReference type="EMBL" id="JAWDGP010001540">
    <property type="protein sequence ID" value="KAK3790472.1"/>
    <property type="molecule type" value="Genomic_DNA"/>
</dbReference>
<feature type="region of interest" description="Disordered" evidence="4">
    <location>
        <begin position="612"/>
        <end position="660"/>
    </location>
</feature>
<dbReference type="Gene3D" id="3.80.10.10">
    <property type="entry name" value="Ribonuclease Inhibitor"/>
    <property type="match status" value="3"/>
</dbReference>
<protein>
    <recommendedName>
        <fullName evidence="6">LRRCT domain-containing protein</fullName>
    </recommendedName>
</protein>
<feature type="compositionally biased region" description="Polar residues" evidence="4">
    <location>
        <begin position="638"/>
        <end position="650"/>
    </location>
</feature>
<evidence type="ECO:0000256" key="3">
    <source>
        <dbReference type="ARBA" id="ARBA00022737"/>
    </source>
</evidence>
<dbReference type="PROSITE" id="PS51450">
    <property type="entry name" value="LRR"/>
    <property type="match status" value="3"/>
</dbReference>
<dbReference type="SMART" id="SM00082">
    <property type="entry name" value="LRRCT"/>
    <property type="match status" value="1"/>
</dbReference>
<evidence type="ECO:0000259" key="6">
    <source>
        <dbReference type="SMART" id="SM00082"/>
    </source>
</evidence>
<comment type="caution">
    <text evidence="7">The sequence shown here is derived from an EMBL/GenBank/DDBJ whole genome shotgun (WGS) entry which is preliminary data.</text>
</comment>
<dbReference type="InterPro" id="IPR000483">
    <property type="entry name" value="Cys-rich_flank_reg_C"/>
</dbReference>
<gene>
    <name evidence="7" type="ORF">RRG08_015941</name>
</gene>
<keyword evidence="3" id="KW-0677">Repeat</keyword>
<dbReference type="PANTHER" id="PTHR24369:SF210">
    <property type="entry name" value="CHAOPTIN-RELATED"/>
    <property type="match status" value="1"/>
</dbReference>
<feature type="compositionally biased region" description="Acidic residues" evidence="4">
    <location>
        <begin position="612"/>
        <end position="621"/>
    </location>
</feature>
<dbReference type="SUPFAM" id="SSF52058">
    <property type="entry name" value="L domain-like"/>
    <property type="match status" value="1"/>
</dbReference>
<name>A0AAE1E1F7_9GAST</name>
<evidence type="ECO:0000256" key="1">
    <source>
        <dbReference type="ARBA" id="ARBA00022614"/>
    </source>
</evidence>
<dbReference type="FunFam" id="3.80.10.10:FF:001164">
    <property type="entry name" value="GH01279p"/>
    <property type="match status" value="1"/>
</dbReference>
<evidence type="ECO:0000313" key="7">
    <source>
        <dbReference type="EMBL" id="KAK3790472.1"/>
    </source>
</evidence>
<dbReference type="InterPro" id="IPR050541">
    <property type="entry name" value="LRR_TM_domain-containing"/>
</dbReference>
<organism evidence="7 8">
    <name type="scientific">Elysia crispata</name>
    <name type="common">lettuce slug</name>
    <dbReference type="NCBI Taxonomy" id="231223"/>
    <lineage>
        <taxon>Eukaryota</taxon>
        <taxon>Metazoa</taxon>
        <taxon>Spiralia</taxon>
        <taxon>Lophotrochozoa</taxon>
        <taxon>Mollusca</taxon>
        <taxon>Gastropoda</taxon>
        <taxon>Heterobranchia</taxon>
        <taxon>Euthyneura</taxon>
        <taxon>Panpulmonata</taxon>
        <taxon>Sacoglossa</taxon>
        <taxon>Placobranchoidea</taxon>
        <taxon>Plakobranchidae</taxon>
        <taxon>Elysia</taxon>
    </lineage>
</organism>
<sequence>MIQQMPRQGKLHLALSSSVISGHLPYHLNQLPLIKAIIVFLILTSHNCWVQSTKCPKVCKCASLQTEKTANAELAVTCDGAALLDIFTQLDSNHTQALILNNVKGFAKLGKSRMVDLHAVHLKHLQITNSGIKDIQDGAFLRLSDLKDLDLSQNLIGQLDPHALDGIEGLLSLNFSFNQLSDLGMSLTKLENLTSLDLSANSLKGIPEGTFSNLSSLTYLKLDGTPVRKLFARSFYGLSSLKELSMRDCTITKLDGEMFAFLPHLITLNLGHNRLQKLPPAIALSNHKFLHSICYDHNEITDLPAAIFSGLRLNRVDLSFNRIRELGPQTFDGASLSHVDLSHNLLLTVSPVALTPLGSKLSILSLAGNPLRILPTSVFSSLESLKMLNLSACQLKNLPHDAVDDLVSLKQLDLSYNNIHFLSEGTLSLLDNLEELELSGNPWVCDCSIHALRDWLGKPNNADKLSCQALVKGSKNEKGGNCVKAITCAAPSGLLGQQVSRLTEEELAMCEEEDKSTVPASTQGAIVASCMGFAIVLLIITIYLWRRGKTAHGLKRACVPSDAESSHKEDDEDDKVPPLPDCRRSSLTNSDHNFVFRHYFDHLVTDPKLMSDDAEDLEEAGNSDNEAAPLSKKERDSQYSSQNSVYSTRNDAAYGMESTV</sequence>
<keyword evidence="8" id="KW-1185">Reference proteome</keyword>
<dbReference type="InterPro" id="IPR003591">
    <property type="entry name" value="Leu-rich_rpt_typical-subtyp"/>
</dbReference>
<evidence type="ECO:0000313" key="8">
    <source>
        <dbReference type="Proteomes" id="UP001283361"/>
    </source>
</evidence>
<evidence type="ECO:0000256" key="5">
    <source>
        <dbReference type="SAM" id="Phobius"/>
    </source>
</evidence>
<keyword evidence="5" id="KW-0472">Membrane</keyword>